<evidence type="ECO:0000313" key="1">
    <source>
        <dbReference type="EMBL" id="KKR64480.1"/>
    </source>
</evidence>
<evidence type="ECO:0008006" key="3">
    <source>
        <dbReference type="Google" id="ProtNLM"/>
    </source>
</evidence>
<gene>
    <name evidence="1" type="ORF">UU02_C0008G0017</name>
</gene>
<protein>
    <recommendedName>
        <fullName evidence="3">Prepilin-type N-terminal cleavage/methylation domain-containing protein</fullName>
    </recommendedName>
</protein>
<dbReference type="Gene3D" id="3.30.700.10">
    <property type="entry name" value="Glycoprotein, Type 4 Pilin"/>
    <property type="match status" value="1"/>
</dbReference>
<dbReference type="EMBL" id="LBZA01000008">
    <property type="protein sequence ID" value="KKR64480.1"/>
    <property type="molecule type" value="Genomic_DNA"/>
</dbReference>
<name>A0A0G0UXP1_9BACT</name>
<evidence type="ECO:0000313" key="2">
    <source>
        <dbReference type="Proteomes" id="UP000034293"/>
    </source>
</evidence>
<dbReference type="InterPro" id="IPR045584">
    <property type="entry name" value="Pilin-like"/>
</dbReference>
<reference evidence="1 2" key="1">
    <citation type="journal article" date="2015" name="Nature">
        <title>rRNA introns, odd ribosomes, and small enigmatic genomes across a large radiation of phyla.</title>
        <authorList>
            <person name="Brown C.T."/>
            <person name="Hug L.A."/>
            <person name="Thomas B.C."/>
            <person name="Sharon I."/>
            <person name="Castelle C.J."/>
            <person name="Singh A."/>
            <person name="Wilkins M.J."/>
            <person name="Williams K.H."/>
            <person name="Banfield J.F."/>
        </authorList>
    </citation>
    <scope>NUCLEOTIDE SEQUENCE [LARGE SCALE GENOMIC DNA]</scope>
</reference>
<organism evidence="1 2">
    <name type="scientific">Candidatus Woesebacteria bacterium GW2011_GWA1_40_43</name>
    <dbReference type="NCBI Taxonomy" id="1618553"/>
    <lineage>
        <taxon>Bacteria</taxon>
        <taxon>Candidatus Woeseibacteriota</taxon>
    </lineage>
</organism>
<proteinExistence type="predicted"/>
<dbReference type="SUPFAM" id="SSF54523">
    <property type="entry name" value="Pili subunits"/>
    <property type="match status" value="1"/>
</dbReference>
<dbReference type="Proteomes" id="UP000034293">
    <property type="component" value="Unassembled WGS sequence"/>
</dbReference>
<comment type="caution">
    <text evidence="1">The sequence shown here is derived from an EMBL/GenBank/DDBJ whole genome shotgun (WGS) entry which is preliminary data.</text>
</comment>
<accession>A0A0G0UXP1</accession>
<sequence length="198" mass="20346">MVELLIVIALLGIIATIVIAAINPIEQANRASDSGMKADASQVVSALQRYYTGHNNYPWSVTDPTNYPSADTAFPFITAKDALVGLCSATGCTTGGTLIDANELQVAFLSRSFIKATTSAGSLFVGKGAGASSSVFACWVPKSNSARQTAHTNGKVVDLTAGLTAGLPTYTTACSTPTSAGWTVTGSNMPTCAECVPE</sequence>
<dbReference type="AlphaFoldDB" id="A0A0G0UXP1"/>